<gene>
    <name evidence="3" type="ORF">ABMA27_004755</name>
</gene>
<organism evidence="3 4">
    <name type="scientific">Loxostege sticticalis</name>
    <name type="common">Beet webworm moth</name>
    <dbReference type="NCBI Taxonomy" id="481309"/>
    <lineage>
        <taxon>Eukaryota</taxon>
        <taxon>Metazoa</taxon>
        <taxon>Ecdysozoa</taxon>
        <taxon>Arthropoda</taxon>
        <taxon>Hexapoda</taxon>
        <taxon>Insecta</taxon>
        <taxon>Pterygota</taxon>
        <taxon>Neoptera</taxon>
        <taxon>Endopterygota</taxon>
        <taxon>Lepidoptera</taxon>
        <taxon>Glossata</taxon>
        <taxon>Ditrysia</taxon>
        <taxon>Pyraloidea</taxon>
        <taxon>Crambidae</taxon>
        <taxon>Pyraustinae</taxon>
        <taxon>Loxostege</taxon>
    </lineage>
</organism>
<evidence type="ECO:0000313" key="4">
    <source>
        <dbReference type="Proteomes" id="UP001549920"/>
    </source>
</evidence>
<evidence type="ECO:0000256" key="1">
    <source>
        <dbReference type="SAM" id="MobiDB-lite"/>
    </source>
</evidence>
<evidence type="ECO:0000259" key="2">
    <source>
        <dbReference type="PROSITE" id="PS51029"/>
    </source>
</evidence>
<dbReference type="EMBL" id="JBEUOH010000017">
    <property type="protein sequence ID" value="KAL0870927.1"/>
    <property type="molecule type" value="Genomic_DNA"/>
</dbReference>
<accession>A0ABR3HKV7</accession>
<feature type="compositionally biased region" description="Polar residues" evidence="1">
    <location>
        <begin position="179"/>
        <end position="194"/>
    </location>
</feature>
<comment type="caution">
    <text evidence="3">The sequence shown here is derived from an EMBL/GenBank/DDBJ whole genome shotgun (WGS) entry which is preliminary data.</text>
</comment>
<dbReference type="PROSITE" id="PS51029">
    <property type="entry name" value="MADF"/>
    <property type="match status" value="1"/>
</dbReference>
<feature type="compositionally biased region" description="Basic and acidic residues" evidence="1">
    <location>
        <begin position="116"/>
        <end position="130"/>
    </location>
</feature>
<dbReference type="PANTHER" id="PTHR21505:SF8">
    <property type="entry name" value="DPT-YFP REPRESSOR BY OVEREXPRESSION, ISOFORM D-RELATED"/>
    <property type="match status" value="1"/>
</dbReference>
<keyword evidence="4" id="KW-1185">Reference proteome</keyword>
<feature type="region of interest" description="Disordered" evidence="1">
    <location>
        <begin position="172"/>
        <end position="194"/>
    </location>
</feature>
<name>A0ABR3HKV7_LOXSC</name>
<evidence type="ECO:0000313" key="3">
    <source>
        <dbReference type="EMBL" id="KAL0870927.1"/>
    </source>
</evidence>
<dbReference type="Proteomes" id="UP001549920">
    <property type="component" value="Unassembled WGS sequence"/>
</dbReference>
<dbReference type="InterPro" id="IPR006578">
    <property type="entry name" value="MADF-dom"/>
</dbReference>
<dbReference type="Pfam" id="PF10545">
    <property type="entry name" value="MADF_DNA_bdg"/>
    <property type="match status" value="1"/>
</dbReference>
<dbReference type="SMART" id="SM00595">
    <property type="entry name" value="MADF"/>
    <property type="match status" value="1"/>
</dbReference>
<proteinExistence type="predicted"/>
<dbReference type="PANTHER" id="PTHR21505">
    <property type="entry name" value="MADF DOMAIN-CONTAINING PROTEIN-RELATED"/>
    <property type="match status" value="1"/>
</dbReference>
<protein>
    <recommendedName>
        <fullName evidence="2">MADF domain-containing protein</fullName>
    </recommendedName>
</protein>
<sequence>MRWGEVETLKFVKLYLRHENLWNPSDTDYRMKNKRQKAYNDIISEFRRSTGISMSELELKIKIKNLRSTYTQEMSKIRQRSSPEFVYTPTIKWFAEWHSCFSSIKKMDSLDDEANDDKKNDSGIHNEKQSNKYTTESDESYVILLKPEPEERTDDEFALDMNQRIKRRRKSFPQPIRYQFQSPSNSESTQPNLNTNQAEDEFDIYGKYLASQLRSMDLQKALRVQLEIQSIVSEARITSLSET</sequence>
<reference evidence="3 4" key="1">
    <citation type="submission" date="2024-06" db="EMBL/GenBank/DDBJ databases">
        <title>A chromosome-level genome assembly of beet webworm, Loxostege sticticalis.</title>
        <authorList>
            <person name="Zhang Y."/>
        </authorList>
    </citation>
    <scope>NUCLEOTIDE SEQUENCE [LARGE SCALE GENOMIC DNA]</scope>
    <source>
        <strain evidence="3">AQ026</strain>
        <tissue evidence="3">Whole body</tissue>
    </source>
</reference>
<feature type="region of interest" description="Disordered" evidence="1">
    <location>
        <begin position="111"/>
        <end position="140"/>
    </location>
</feature>
<feature type="domain" description="MADF" evidence="2">
    <location>
        <begin position="10"/>
        <end position="99"/>
    </location>
</feature>